<feature type="transmembrane region" description="Helical" evidence="6">
    <location>
        <begin position="238"/>
        <end position="258"/>
    </location>
</feature>
<dbReference type="Proteomes" id="UP000001700">
    <property type="component" value="Chromosome"/>
</dbReference>
<feature type="transmembrane region" description="Helical" evidence="6">
    <location>
        <begin position="264"/>
        <end position="284"/>
    </location>
</feature>
<dbReference type="AlphaFoldDB" id="D4G8Z2"/>
<organism evidence="8 9">
    <name type="scientific">Riesia pediculicola (strain USDA)</name>
    <dbReference type="NCBI Taxonomy" id="515618"/>
    <lineage>
        <taxon>Bacteria</taxon>
        <taxon>Pseudomonadati</taxon>
        <taxon>Pseudomonadota</taxon>
        <taxon>Gammaproteobacteria</taxon>
        <taxon>Enterobacterales</taxon>
        <taxon>Enterobacteriaceae</taxon>
        <taxon>Candidatus Riesia</taxon>
    </lineage>
</organism>
<dbReference type="STRING" id="515618.RIEPE_0568"/>
<keyword evidence="3 6" id="KW-0812">Transmembrane</keyword>
<feature type="transmembrane region" description="Helical" evidence="6">
    <location>
        <begin position="208"/>
        <end position="226"/>
    </location>
</feature>
<evidence type="ECO:0000313" key="8">
    <source>
        <dbReference type="EMBL" id="ADD79576.1"/>
    </source>
</evidence>
<reference evidence="8" key="1">
    <citation type="submission" date="2008-05" db="EMBL/GenBank/DDBJ databases">
        <title>Genome sequence of Riesia pediculicola USDA.</title>
        <authorList>
            <person name="Kirkness E.F."/>
        </authorList>
    </citation>
    <scope>NUCLEOTIDE SEQUENCE [LARGE SCALE GENOMIC DNA]</scope>
    <source>
        <strain evidence="8">USDA</strain>
    </source>
</reference>
<dbReference type="HOGENOM" id="CLU_057295_0_1_6"/>
<keyword evidence="2" id="KW-1003">Cell membrane</keyword>
<keyword evidence="5 6" id="KW-0472">Membrane</keyword>
<comment type="subcellular location">
    <subcellularLocation>
        <location evidence="1">Cell membrane</location>
        <topology evidence="1">Multi-pass membrane protein</topology>
    </subcellularLocation>
</comment>
<feature type="transmembrane region" description="Helical" evidence="6">
    <location>
        <begin position="96"/>
        <end position="116"/>
    </location>
</feature>
<dbReference type="SUPFAM" id="SSF103481">
    <property type="entry name" value="Multidrug resistance efflux transporter EmrE"/>
    <property type="match status" value="1"/>
</dbReference>
<feature type="transmembrane region" description="Helical" evidence="6">
    <location>
        <begin position="12"/>
        <end position="32"/>
    </location>
</feature>
<evidence type="ECO:0000256" key="6">
    <source>
        <dbReference type="SAM" id="Phobius"/>
    </source>
</evidence>
<evidence type="ECO:0000256" key="1">
    <source>
        <dbReference type="ARBA" id="ARBA00004651"/>
    </source>
</evidence>
<evidence type="ECO:0000256" key="3">
    <source>
        <dbReference type="ARBA" id="ARBA00022692"/>
    </source>
</evidence>
<dbReference type="RefSeq" id="WP_013087564.1">
    <property type="nucleotide sequence ID" value="NC_014109.1"/>
</dbReference>
<accession>D4G8Z2</accession>
<dbReference type="eggNOG" id="COG5006">
    <property type="taxonomic scope" value="Bacteria"/>
</dbReference>
<keyword evidence="9" id="KW-1185">Reference proteome</keyword>
<feature type="transmembrane region" description="Helical" evidence="6">
    <location>
        <begin position="177"/>
        <end position="196"/>
    </location>
</feature>
<proteinExistence type="predicted"/>
<dbReference type="KEGG" id="rip:RIEPE_0568"/>
<dbReference type="InterPro" id="IPR000620">
    <property type="entry name" value="EamA_dom"/>
</dbReference>
<dbReference type="OrthoDB" id="9815120at2"/>
<feature type="transmembrane region" description="Helical" evidence="6">
    <location>
        <begin position="38"/>
        <end position="60"/>
    </location>
</feature>
<keyword evidence="4 6" id="KW-1133">Transmembrane helix</keyword>
<feature type="transmembrane region" description="Helical" evidence="6">
    <location>
        <begin position="123"/>
        <end position="140"/>
    </location>
</feature>
<evidence type="ECO:0000313" key="9">
    <source>
        <dbReference type="Proteomes" id="UP000001700"/>
    </source>
</evidence>
<feature type="transmembrane region" description="Helical" evidence="6">
    <location>
        <begin position="146"/>
        <end position="165"/>
    </location>
</feature>
<evidence type="ECO:0000256" key="4">
    <source>
        <dbReference type="ARBA" id="ARBA00022989"/>
    </source>
</evidence>
<name>D4G8Z2_RIEPU</name>
<dbReference type="GO" id="GO:0005886">
    <property type="term" value="C:plasma membrane"/>
    <property type="evidence" value="ECO:0007669"/>
    <property type="project" value="UniProtKB-SubCell"/>
</dbReference>
<dbReference type="InterPro" id="IPR037185">
    <property type="entry name" value="EmrE-like"/>
</dbReference>
<gene>
    <name evidence="8" type="ordered locus">RIEPE_0568</name>
</gene>
<feature type="domain" description="EamA" evidence="7">
    <location>
        <begin position="147"/>
        <end position="279"/>
    </location>
</feature>
<dbReference type="Pfam" id="PF00892">
    <property type="entry name" value="EamA"/>
    <property type="match status" value="1"/>
</dbReference>
<evidence type="ECO:0000256" key="2">
    <source>
        <dbReference type="ARBA" id="ARBA00022475"/>
    </source>
</evidence>
<feature type="transmembrane region" description="Helical" evidence="6">
    <location>
        <begin position="72"/>
        <end position="90"/>
    </location>
</feature>
<protein>
    <submittedName>
        <fullName evidence="8">Transporter, EamA family</fullName>
    </submittedName>
</protein>
<evidence type="ECO:0000259" key="7">
    <source>
        <dbReference type="Pfam" id="PF00892"/>
    </source>
</evidence>
<dbReference type="EMBL" id="CP001085">
    <property type="protein sequence ID" value="ADD79576.1"/>
    <property type="molecule type" value="Genomic_DNA"/>
</dbReference>
<evidence type="ECO:0000256" key="5">
    <source>
        <dbReference type="ARBA" id="ARBA00023136"/>
    </source>
</evidence>
<sequence>MFFKRDKKWNSTICIISLISGMISIQIGASLAKKLFSTIGTFGVTALRLSIASIILCIFFKPWKINLKKGSIIHLLIYGVSLGSMNSLFYLSLERIPLGIAVALEFTGPLSVAFFFSKKAMDFFWIIMVITGLFLLFPFYNYEIDLIGIIYALLAGTCWSAYILSGRIAGMRYGSSISVSVGSIISTIIFFPLGLIKVGTHELFNLSTLPTACAVSFLSTTFPYTIEMFALTKMSTKTFGTLMSLEPAIGALIGRIFLHENLSSIQWVALFFIVFASIGSTLVGKENK</sequence>